<dbReference type="InterPro" id="IPR008011">
    <property type="entry name" value="Complex1_LYR_dom"/>
</dbReference>
<dbReference type="PANTHER" id="PTHR13675">
    <property type="entry name" value="LYR MOTIF-CONTAINING PROTEIN 2"/>
    <property type="match status" value="1"/>
</dbReference>
<sequence length="148" mass="16606">MHMHALIRPSPRLFAAVSHTSYIASSSASSSSSSSSSTSSSSSSSDSSSSDSPSSSTSTSKSKLKKPVLTLDRFIQRQRVLSLWRDIIRTVNKIPPSSTRDELRAYARQEFERNRHVEDIMHIRYLISSGKSEFDTMKRYIDEQVVSR</sequence>
<evidence type="ECO:0000256" key="4">
    <source>
        <dbReference type="ARBA" id="ARBA00023128"/>
    </source>
</evidence>
<evidence type="ECO:0000313" key="9">
    <source>
        <dbReference type="EMBL" id="KKA22618.1"/>
    </source>
</evidence>
<evidence type="ECO:0000256" key="3">
    <source>
        <dbReference type="ARBA" id="ARBA00022946"/>
    </source>
</evidence>
<gene>
    <name evidence="9" type="ORF">T310_3355</name>
</gene>
<evidence type="ECO:0000256" key="1">
    <source>
        <dbReference type="ARBA" id="ARBA00004173"/>
    </source>
</evidence>
<evidence type="ECO:0000256" key="2">
    <source>
        <dbReference type="ARBA" id="ARBA00009508"/>
    </source>
</evidence>
<comment type="caution">
    <text evidence="9">The sequence shown here is derived from an EMBL/GenBank/DDBJ whole genome shotgun (WGS) entry which is preliminary data.</text>
</comment>
<dbReference type="Proteomes" id="UP000053958">
    <property type="component" value="Unassembled WGS sequence"/>
</dbReference>
<keyword evidence="10" id="KW-1185">Reference proteome</keyword>
<dbReference type="RefSeq" id="XP_013329230.1">
    <property type="nucleotide sequence ID" value="XM_013473776.1"/>
</dbReference>
<keyword evidence="4" id="KW-0496">Mitochondrion</keyword>
<comment type="function">
    <text evidence="6">Involved in efficient integration of the N-module into mitochondrial respiratory chain complex I.</text>
</comment>
<accession>A0A0F4YYC7</accession>
<evidence type="ECO:0000313" key="10">
    <source>
        <dbReference type="Proteomes" id="UP000053958"/>
    </source>
</evidence>
<keyword evidence="3" id="KW-0809">Transit peptide</keyword>
<dbReference type="GeneID" id="25315705"/>
<dbReference type="EMBL" id="LASV01000134">
    <property type="protein sequence ID" value="KKA22618.1"/>
    <property type="molecule type" value="Genomic_DNA"/>
</dbReference>
<name>A0A0F4YYC7_RASE3</name>
<protein>
    <recommendedName>
        <fullName evidence="5">LYR motif-containing protein 2</fullName>
    </recommendedName>
</protein>
<evidence type="ECO:0000256" key="6">
    <source>
        <dbReference type="ARBA" id="ARBA00044735"/>
    </source>
</evidence>
<comment type="similarity">
    <text evidence="2">Belongs to the complex I LYR family.</text>
</comment>
<reference evidence="9 10" key="1">
    <citation type="submission" date="2015-04" db="EMBL/GenBank/DDBJ databases">
        <authorList>
            <person name="Heijne W.H."/>
            <person name="Fedorova N.D."/>
            <person name="Nierman W.C."/>
            <person name="Vollebregt A.W."/>
            <person name="Zhao Z."/>
            <person name="Wu L."/>
            <person name="Kumar M."/>
            <person name="Stam H."/>
            <person name="van den Berg M.A."/>
            <person name="Pel H.J."/>
        </authorList>
    </citation>
    <scope>NUCLEOTIDE SEQUENCE [LARGE SCALE GENOMIC DNA]</scope>
    <source>
        <strain evidence="9 10">CBS 393.64</strain>
    </source>
</reference>
<dbReference type="GO" id="GO:0005739">
    <property type="term" value="C:mitochondrion"/>
    <property type="evidence" value="ECO:0007669"/>
    <property type="project" value="UniProtKB-SubCell"/>
</dbReference>
<proteinExistence type="inferred from homology"/>
<dbReference type="CDD" id="cd20262">
    <property type="entry name" value="Complex1_LYR_LYRM2"/>
    <property type="match status" value="1"/>
</dbReference>
<dbReference type="InterPro" id="IPR045293">
    <property type="entry name" value="Complex1_LYR_LYRM2"/>
</dbReference>
<organism evidence="9 10">
    <name type="scientific">Rasamsonia emersonii (strain ATCC 16479 / CBS 393.64 / IMI 116815)</name>
    <dbReference type="NCBI Taxonomy" id="1408163"/>
    <lineage>
        <taxon>Eukaryota</taxon>
        <taxon>Fungi</taxon>
        <taxon>Dikarya</taxon>
        <taxon>Ascomycota</taxon>
        <taxon>Pezizomycotina</taxon>
        <taxon>Eurotiomycetes</taxon>
        <taxon>Eurotiomycetidae</taxon>
        <taxon>Eurotiales</taxon>
        <taxon>Trichocomaceae</taxon>
        <taxon>Rasamsonia</taxon>
    </lineage>
</organism>
<dbReference type="STRING" id="1408163.A0A0F4YYC7"/>
<evidence type="ECO:0000256" key="7">
    <source>
        <dbReference type="SAM" id="MobiDB-lite"/>
    </source>
</evidence>
<dbReference type="AlphaFoldDB" id="A0A0F4YYC7"/>
<evidence type="ECO:0000259" key="8">
    <source>
        <dbReference type="Pfam" id="PF05347"/>
    </source>
</evidence>
<feature type="compositionally biased region" description="Low complexity" evidence="7">
    <location>
        <begin position="25"/>
        <end position="61"/>
    </location>
</feature>
<dbReference type="PANTHER" id="PTHR13675:SF0">
    <property type="entry name" value="LYR MOTIF-CONTAINING PROTEIN 2"/>
    <property type="match status" value="1"/>
</dbReference>
<evidence type="ECO:0000256" key="5">
    <source>
        <dbReference type="ARBA" id="ARBA00026235"/>
    </source>
</evidence>
<dbReference type="Pfam" id="PF05347">
    <property type="entry name" value="Complex1_LYR"/>
    <property type="match status" value="1"/>
</dbReference>
<dbReference type="OrthoDB" id="74240at2759"/>
<comment type="subcellular location">
    <subcellularLocation>
        <location evidence="1">Mitochondrion</location>
    </subcellularLocation>
</comment>
<feature type="domain" description="Complex 1 LYR protein" evidence="8">
    <location>
        <begin position="78"/>
        <end position="135"/>
    </location>
</feature>
<feature type="region of interest" description="Disordered" evidence="7">
    <location>
        <begin position="25"/>
        <end position="65"/>
    </location>
</feature>